<dbReference type="Pfam" id="PF18658">
    <property type="entry name" value="zf-C2H2_12"/>
    <property type="match status" value="1"/>
</dbReference>
<dbReference type="SUPFAM" id="SSF53098">
    <property type="entry name" value="Ribonuclease H-like"/>
    <property type="match status" value="1"/>
</dbReference>
<gene>
    <name evidence="2" type="primary">GT2D2</name>
</gene>
<evidence type="ECO:0000259" key="1">
    <source>
        <dbReference type="Pfam" id="PF18658"/>
    </source>
</evidence>
<dbReference type="AlphaFoldDB" id="A0A034VU03"/>
<dbReference type="PANTHER" id="PTHR45913:SF20">
    <property type="entry name" value="GENERAL TRANSCRIPTION FACTOR II-I REPEAT DOMAIN-CONTAINING PROTEIN 2"/>
    <property type="match status" value="1"/>
</dbReference>
<dbReference type="InterPro" id="IPR012337">
    <property type="entry name" value="RNaseH-like_sf"/>
</dbReference>
<dbReference type="EMBL" id="GAKP01012166">
    <property type="protein sequence ID" value="JAC46786.1"/>
    <property type="molecule type" value="Transcribed_RNA"/>
</dbReference>
<accession>A0A034VU03</accession>
<reference evidence="2" key="1">
    <citation type="journal article" date="2014" name="BMC Genomics">
        <title>Characterizing the developmental transcriptome of the oriental fruit fly, Bactrocera dorsalis (Diptera: Tephritidae) through comparative genomic analysis with Drosophila melanogaster utilizing modENCODE datasets.</title>
        <authorList>
            <person name="Geib S.M."/>
            <person name="Calla B."/>
            <person name="Hall B."/>
            <person name="Hou S."/>
            <person name="Manoukis N.C."/>
        </authorList>
    </citation>
    <scope>NUCLEOTIDE SEQUENCE</scope>
    <source>
        <strain evidence="2">Punador</strain>
    </source>
</reference>
<evidence type="ECO:0000313" key="2">
    <source>
        <dbReference type="EMBL" id="JAC46786.1"/>
    </source>
</evidence>
<organism evidence="2">
    <name type="scientific">Bactrocera dorsalis</name>
    <name type="common">Oriental fruit fly</name>
    <name type="synonym">Dacus dorsalis</name>
    <dbReference type="NCBI Taxonomy" id="27457"/>
    <lineage>
        <taxon>Eukaryota</taxon>
        <taxon>Metazoa</taxon>
        <taxon>Ecdysozoa</taxon>
        <taxon>Arthropoda</taxon>
        <taxon>Hexapoda</taxon>
        <taxon>Insecta</taxon>
        <taxon>Pterygota</taxon>
        <taxon>Neoptera</taxon>
        <taxon>Endopterygota</taxon>
        <taxon>Diptera</taxon>
        <taxon>Brachycera</taxon>
        <taxon>Muscomorpha</taxon>
        <taxon>Tephritoidea</taxon>
        <taxon>Tephritidae</taxon>
        <taxon>Bactrocera</taxon>
        <taxon>Bactrocera</taxon>
    </lineage>
</organism>
<dbReference type="InterPro" id="IPR040647">
    <property type="entry name" value="SPIN-DOC_Znf-C2H2"/>
</dbReference>
<dbReference type="PANTHER" id="PTHR45913">
    <property type="entry name" value="EPM2A-INTERACTING PROTEIN 1"/>
    <property type="match status" value="1"/>
</dbReference>
<proteinExistence type="predicted"/>
<sequence>MFNDDWETDFLFTQNGIGEPICLICQRNVKRNHKYNIERHYRTCHKEYINMEADNRANLIADLKKRIIIEEKQESDNFEQLNVKKASFAISLALAKRCRPFDDAVFFKELATEVMCCFGREGKEMAKVLEKVPISRNTMTRRTEQISSHIFSLTKKRIDNCKYFSLCLQVSTDINNKSHLIICIKSVDDKLITSEEMMNVVTLHDNVNGEKIMEALEVNVFNHVDINKLSAVCTDGGIVMLGNEEELEVCLLKRTIYVPIFHCIIHQQALLGQDLCLHNAMDFAVEMIQKIKVARNALNQKKFKSLLDELDAEHEDLLSVHSDVRWLSKGKCLQRLFNLRKDVLIFFEENVSPDVETFVAALKDRDFIADLAFLCDITQFIKDLNLLLQGKNKNIFDLVRTQTLFKRKFEILLNEIKNYNISNLPNLAQIFHDNTPFYKIDMYTKTIETLLQDFSLRFQDFDVIKQNIDLHDNPLTCDIQAQKIELQMELARMREDFQISTETGVNFWKKANDAVYPLLKNEIYKLYSMFGSMYNCEAVFATMKLLLSKHGHRMTDKHIADIIRIKTYENDIDIHELALSTYKLGTSFTPS</sequence>
<feature type="domain" description="SPIN-DOC-like zinc-finger" evidence="1">
    <location>
        <begin position="4"/>
        <end position="60"/>
    </location>
</feature>
<name>A0A034VU03_BACDO</name>
<protein>
    <submittedName>
        <fullName evidence="2">General transcription factor II-I repeat domain-containing protein 2</fullName>
    </submittedName>
</protein>
<dbReference type="OrthoDB" id="10063846at2759"/>